<dbReference type="Proteomes" id="UP000281549">
    <property type="component" value="Unassembled WGS sequence"/>
</dbReference>
<dbReference type="GO" id="GO:0005681">
    <property type="term" value="C:spliceosomal complex"/>
    <property type="evidence" value="ECO:0007669"/>
    <property type="project" value="TreeGrafter"/>
</dbReference>
<evidence type="ECO:0000259" key="4">
    <source>
        <dbReference type="Pfam" id="PF10312"/>
    </source>
</evidence>
<dbReference type="PANTHER" id="PTHR21737">
    <property type="entry name" value="POLYGLUTAMINE BINDING PROTEIN 1/MARVEL MEMBRANE-ASSOCIATING DOMAIN CONTAINING 3"/>
    <property type="match status" value="1"/>
</dbReference>
<evidence type="ECO:0000256" key="1">
    <source>
        <dbReference type="ARBA" id="ARBA00006895"/>
    </source>
</evidence>
<dbReference type="SMART" id="SM01050">
    <property type="entry name" value="CactinC_cactus"/>
    <property type="match status" value="1"/>
</dbReference>
<dbReference type="Pfam" id="PF09732">
    <property type="entry name" value="CactinC_cactus"/>
    <property type="match status" value="1"/>
</dbReference>
<proteinExistence type="inferred from homology"/>
<gene>
    <name evidence="5" type="ORF">ROZALSC1DRAFT_29310</name>
</gene>
<sequence>MKRKFYDPLATVPETEMKKRENKQAKLRAAIRIQQHRAKLIDLFMTNFDLDQDVVFSELLDDPCSILNDQSKEDMQQLSDDIDSIINFCDEPKTSLALKEQRHANPEWKGTIGVSEDVYKNVMSMLQGKALEELIQTEKSIKKKLKSNEPVDTEYWIAILSELKIYKCRNDEDILNPYKISIHEVLISSTQNATNAGKDQQGTRSKVYEKINFPLEASYRFEDDGEATMEWYEREKRKIMLEDEEEFNVEYTEAPVIKYAWQKKYKSKKPIFFNKIIAKHDWNKYNLAHYTIDDPPPKQTFGYKFNIFYPDLVDKTQTPSYKIESNPKDDKTVIIRFVAGPPYEDVCFLIENEEWDYWYKKGFNCTFDRGVMKLHFNFRRYQYKRI</sequence>
<evidence type="ECO:0000313" key="6">
    <source>
        <dbReference type="Proteomes" id="UP000281549"/>
    </source>
</evidence>
<comment type="similarity">
    <text evidence="1">Belongs to the CACTIN family.</text>
</comment>
<reference evidence="6" key="1">
    <citation type="journal article" date="2018" name="Nat. Microbiol.">
        <title>Leveraging single-cell genomics to expand the fungal tree of life.</title>
        <authorList>
            <person name="Ahrendt S.R."/>
            <person name="Quandt C.A."/>
            <person name="Ciobanu D."/>
            <person name="Clum A."/>
            <person name="Salamov A."/>
            <person name="Andreopoulos B."/>
            <person name="Cheng J.F."/>
            <person name="Woyke T."/>
            <person name="Pelin A."/>
            <person name="Henrissat B."/>
            <person name="Reynolds N.K."/>
            <person name="Benny G.L."/>
            <person name="Smith M.E."/>
            <person name="James T.Y."/>
            <person name="Grigoriev I.V."/>
        </authorList>
    </citation>
    <scope>NUCLEOTIDE SEQUENCE [LARGE SCALE GENOMIC DNA]</scope>
    <source>
        <strain evidence="6">CSF55</strain>
    </source>
</reference>
<organism evidence="5 6">
    <name type="scientific">Rozella allomycis (strain CSF55)</name>
    <dbReference type="NCBI Taxonomy" id="988480"/>
    <lineage>
        <taxon>Eukaryota</taxon>
        <taxon>Fungi</taxon>
        <taxon>Fungi incertae sedis</taxon>
        <taxon>Cryptomycota</taxon>
        <taxon>Cryptomycota incertae sedis</taxon>
        <taxon>Rozella</taxon>
    </lineage>
</organism>
<dbReference type="InterPro" id="IPR019134">
    <property type="entry name" value="Cactin_C"/>
</dbReference>
<dbReference type="InterPro" id="IPR018816">
    <property type="entry name" value="Cactin_central"/>
</dbReference>
<dbReference type="GO" id="GO:0045292">
    <property type="term" value="P:mRNA cis splicing, via spliceosome"/>
    <property type="evidence" value="ECO:0007669"/>
    <property type="project" value="TreeGrafter"/>
</dbReference>
<feature type="domain" description="Splicing factor Cactin C-terminal" evidence="3">
    <location>
        <begin position="261"/>
        <end position="385"/>
    </location>
</feature>
<dbReference type="EMBL" id="ML005306">
    <property type="protein sequence ID" value="RKP19058.1"/>
    <property type="molecule type" value="Genomic_DNA"/>
</dbReference>
<evidence type="ECO:0000313" key="5">
    <source>
        <dbReference type="EMBL" id="RKP19058.1"/>
    </source>
</evidence>
<feature type="domain" description="Splicing factor cactin central" evidence="4">
    <location>
        <begin position="23"/>
        <end position="169"/>
    </location>
</feature>
<evidence type="ECO:0000259" key="3">
    <source>
        <dbReference type="Pfam" id="PF09732"/>
    </source>
</evidence>
<protein>
    <recommendedName>
        <fullName evidence="2">Splicing factor Cactin</fullName>
    </recommendedName>
</protein>
<accession>A0A4P9YI97</accession>
<dbReference type="AlphaFoldDB" id="A0A4P9YI97"/>
<dbReference type="GO" id="GO:0005737">
    <property type="term" value="C:cytoplasm"/>
    <property type="evidence" value="ECO:0007669"/>
    <property type="project" value="TreeGrafter"/>
</dbReference>
<dbReference type="Pfam" id="PF10312">
    <property type="entry name" value="Cactin_mid"/>
    <property type="match status" value="1"/>
</dbReference>
<evidence type="ECO:0000256" key="2">
    <source>
        <dbReference type="ARBA" id="ARBA00034534"/>
    </source>
</evidence>
<name>A0A4P9YI97_ROZAC</name>
<dbReference type="PANTHER" id="PTHR21737:SF4">
    <property type="entry name" value="SPLICING FACTOR CACTIN"/>
    <property type="match status" value="1"/>
</dbReference>